<dbReference type="PANTHER" id="PTHR13466:SF0">
    <property type="entry name" value="SMP-LTD DOMAIN-CONTAINING PROTEIN"/>
    <property type="match status" value="1"/>
</dbReference>
<feature type="compositionally biased region" description="Basic and acidic residues" evidence="9">
    <location>
        <begin position="633"/>
        <end position="650"/>
    </location>
</feature>
<name>A0A7C9EM68_OPUST</name>
<evidence type="ECO:0000313" key="11">
    <source>
        <dbReference type="EMBL" id="MBA4673641.1"/>
    </source>
</evidence>
<keyword evidence="2" id="KW-0813">Transport</keyword>
<feature type="compositionally biased region" description="Basic and acidic residues" evidence="9">
    <location>
        <begin position="727"/>
        <end position="760"/>
    </location>
</feature>
<reference evidence="11" key="1">
    <citation type="journal article" date="2013" name="J. Plant Res.">
        <title>Effect of fungi and light on seed germination of three Opuntia species from semiarid lands of central Mexico.</title>
        <authorList>
            <person name="Delgado-Sanchez P."/>
            <person name="Jimenez-Bremont J.F."/>
            <person name="Guerrero-Gonzalez Mde L."/>
            <person name="Flores J."/>
        </authorList>
    </citation>
    <scope>NUCLEOTIDE SEQUENCE</scope>
    <source>
        <tissue evidence="11">Cladode</tissue>
    </source>
</reference>
<feature type="region of interest" description="Disordered" evidence="9">
    <location>
        <begin position="698"/>
        <end position="760"/>
    </location>
</feature>
<dbReference type="GO" id="GO:0008289">
    <property type="term" value="F:lipid binding"/>
    <property type="evidence" value="ECO:0007669"/>
    <property type="project" value="UniProtKB-KW"/>
</dbReference>
<dbReference type="InterPro" id="IPR031468">
    <property type="entry name" value="SMP_LBD"/>
</dbReference>
<feature type="region of interest" description="Disordered" evidence="9">
    <location>
        <begin position="614"/>
        <end position="679"/>
    </location>
</feature>
<dbReference type="CDD" id="cd21675">
    <property type="entry name" value="SMP_TEX2"/>
    <property type="match status" value="1"/>
</dbReference>
<sequence>MVVMMVSAIVGFFLGVLAVLAVEVGLLVFLIRWLSKKSSQAAKSGTVSSAQHPLDSSQSLFSIYQKQGVLWVLEPEKVPEVPSSAEQTRKRDMVVVSPVRKPAKIKDRVLILTEADGSLSKIILKGCQVQAVSATSLPTRKWARRFPIKVEGKAAVLYHGSKVLYLFAETSWEKESWCKALRLASSDDKERVMFSKLHEEFRMYLKALTEGHPSLIKPCVGHHGGLLDKANQLDDPPSKVRQFFRKISKKASALAPDEKRISDKFRVHQDPVSNMKGAVPPKIADSSVEDSPSVSSTVFSRSGSSGHVSETSEAEASERSVVDEGTLCWNLLVSRLFFDAKNNADIKTALKARIQRTLSNMRTPSYIGELTCTDVDPGNLPPYILAMRAVPTDMSDLWALEMDVEYSGGVALDIEARLEMRELDFYNGVVNSNSESSSVAEVTSDLIEDFKHLEEELRLSEAAVSSTEKEAGDHRDQLRSSGTGLPSATPGSRWKSLLNSVAKHVSQVPLVLTIKVASMRGTIQLHIKPPPSDQLWFGFTSMPDINFQVECSVKDHKITSGRIPSFFINRFKASIRETLVLPNCESAYVPWMLAEKDDWVPVNAAPLMWVNRESPSDSAASNEVSHSQSSLQRSERDQDSKDGKQKKADGGKVSSSTLSQNSSAASVPPNNLRTPLLRDEGARDLIIPRKEENPEYLSPSRYVSLKEERNNIEDDDGKSKKWGRRAKMLDLGKKMGEKLEEKRRHLEEKSRHIVEKMRGT</sequence>
<feature type="compositionally biased region" description="Low complexity" evidence="9">
    <location>
        <begin position="651"/>
        <end position="666"/>
    </location>
</feature>
<dbReference type="GO" id="GO:0006869">
    <property type="term" value="P:lipid transport"/>
    <property type="evidence" value="ECO:0007669"/>
    <property type="project" value="UniProtKB-KW"/>
</dbReference>
<accession>A0A7C9EM68</accession>
<evidence type="ECO:0000256" key="1">
    <source>
        <dbReference type="ARBA" id="ARBA00004586"/>
    </source>
</evidence>
<evidence type="ECO:0000259" key="10">
    <source>
        <dbReference type="PROSITE" id="PS51847"/>
    </source>
</evidence>
<evidence type="ECO:0000256" key="6">
    <source>
        <dbReference type="ARBA" id="ARBA00023055"/>
    </source>
</evidence>
<evidence type="ECO:0000256" key="4">
    <source>
        <dbReference type="ARBA" id="ARBA00022824"/>
    </source>
</evidence>
<feature type="compositionally biased region" description="Polar residues" evidence="9">
    <location>
        <begin position="616"/>
        <end position="632"/>
    </location>
</feature>
<feature type="compositionally biased region" description="Basic and acidic residues" evidence="9">
    <location>
        <begin position="467"/>
        <end position="478"/>
    </location>
</feature>
<feature type="region of interest" description="Disordered" evidence="9">
    <location>
        <begin position="461"/>
        <end position="491"/>
    </location>
</feature>
<evidence type="ECO:0000256" key="3">
    <source>
        <dbReference type="ARBA" id="ARBA00022692"/>
    </source>
</evidence>
<evidence type="ECO:0000256" key="2">
    <source>
        <dbReference type="ARBA" id="ARBA00022448"/>
    </source>
</evidence>
<dbReference type="GO" id="GO:0005789">
    <property type="term" value="C:endoplasmic reticulum membrane"/>
    <property type="evidence" value="ECO:0007669"/>
    <property type="project" value="UniProtKB-SubCell"/>
</dbReference>
<organism evidence="11">
    <name type="scientific">Opuntia streptacantha</name>
    <name type="common">Prickly pear cactus</name>
    <name type="synonym">Opuntia cardona</name>
    <dbReference type="NCBI Taxonomy" id="393608"/>
    <lineage>
        <taxon>Eukaryota</taxon>
        <taxon>Viridiplantae</taxon>
        <taxon>Streptophyta</taxon>
        <taxon>Embryophyta</taxon>
        <taxon>Tracheophyta</taxon>
        <taxon>Spermatophyta</taxon>
        <taxon>Magnoliopsida</taxon>
        <taxon>eudicotyledons</taxon>
        <taxon>Gunneridae</taxon>
        <taxon>Pentapetalae</taxon>
        <taxon>Caryophyllales</taxon>
        <taxon>Cactineae</taxon>
        <taxon>Cactaceae</taxon>
        <taxon>Opuntioideae</taxon>
        <taxon>Opuntia</taxon>
    </lineage>
</organism>
<keyword evidence="5" id="KW-1133">Transmembrane helix</keyword>
<protein>
    <recommendedName>
        <fullName evidence="10">SMP-LTD domain-containing protein</fullName>
    </recommendedName>
</protein>
<feature type="domain" description="SMP-LTD" evidence="10">
    <location>
        <begin position="323"/>
        <end position="590"/>
    </location>
</feature>
<evidence type="ECO:0000256" key="5">
    <source>
        <dbReference type="ARBA" id="ARBA00022989"/>
    </source>
</evidence>
<feature type="region of interest" description="Disordered" evidence="9">
    <location>
        <begin position="271"/>
        <end position="317"/>
    </location>
</feature>
<keyword evidence="8" id="KW-0472">Membrane</keyword>
<proteinExistence type="predicted"/>
<dbReference type="InterPro" id="IPR057080">
    <property type="entry name" value="PH_SMPa"/>
</dbReference>
<feature type="compositionally biased region" description="Polar residues" evidence="9">
    <location>
        <begin position="479"/>
        <end position="490"/>
    </location>
</feature>
<dbReference type="PROSITE" id="PS51847">
    <property type="entry name" value="SMP"/>
    <property type="match status" value="1"/>
</dbReference>
<evidence type="ECO:0000256" key="8">
    <source>
        <dbReference type="ARBA" id="ARBA00023136"/>
    </source>
</evidence>
<dbReference type="SUPFAM" id="SSF50729">
    <property type="entry name" value="PH domain-like"/>
    <property type="match status" value="1"/>
</dbReference>
<comment type="subcellular location">
    <subcellularLocation>
        <location evidence="1">Endoplasmic reticulum membrane</location>
    </subcellularLocation>
</comment>
<keyword evidence="3" id="KW-0812">Transmembrane</keyword>
<feature type="compositionally biased region" description="Low complexity" evidence="9">
    <location>
        <begin position="285"/>
        <end position="311"/>
    </location>
</feature>
<evidence type="ECO:0000256" key="7">
    <source>
        <dbReference type="ARBA" id="ARBA00023121"/>
    </source>
</evidence>
<keyword evidence="7" id="KW-0446">Lipid-binding</keyword>
<keyword evidence="6" id="KW-0445">Lipid transport</keyword>
<keyword evidence="4" id="KW-0256">Endoplasmic reticulum</keyword>
<evidence type="ECO:0000256" key="9">
    <source>
        <dbReference type="SAM" id="MobiDB-lite"/>
    </source>
</evidence>
<dbReference type="PANTHER" id="PTHR13466">
    <property type="entry name" value="TEX2 PROTEIN-RELATED"/>
    <property type="match status" value="1"/>
</dbReference>
<dbReference type="AlphaFoldDB" id="A0A7C9EM68"/>
<reference evidence="11" key="2">
    <citation type="submission" date="2020-07" db="EMBL/GenBank/DDBJ databases">
        <authorList>
            <person name="Vera ALvarez R."/>
            <person name="Arias-Moreno D.M."/>
            <person name="Jimenez-Jacinto V."/>
            <person name="Jimenez-Bremont J.F."/>
            <person name="Swaminathan K."/>
            <person name="Moose S.P."/>
            <person name="Guerrero-Gonzalez M.L."/>
            <person name="Marino-Ramirez L."/>
            <person name="Landsman D."/>
            <person name="Rodriguez-Kessler M."/>
            <person name="Delgado-Sanchez P."/>
        </authorList>
    </citation>
    <scope>NUCLEOTIDE SEQUENCE</scope>
    <source>
        <tissue evidence="11">Cladode</tissue>
    </source>
</reference>
<dbReference type="Pfam" id="PF23065">
    <property type="entry name" value="PH_SMPa"/>
    <property type="match status" value="1"/>
</dbReference>
<dbReference type="EMBL" id="GISG01259605">
    <property type="protein sequence ID" value="MBA4673641.1"/>
    <property type="molecule type" value="Transcribed_RNA"/>
</dbReference>